<dbReference type="PANTHER" id="PTHR12790:SF0">
    <property type="entry name" value="RNA POLYMERASE I-SPECIFIC TRANSCRIPTION INITIATION FACTOR RRN3-RELATED"/>
    <property type="match status" value="1"/>
</dbReference>
<dbReference type="EMBL" id="BMAO01007502">
    <property type="protein sequence ID" value="GFR16404.1"/>
    <property type="molecule type" value="Genomic_DNA"/>
</dbReference>
<reference evidence="2" key="1">
    <citation type="submission" date="2020-07" db="EMBL/GenBank/DDBJ databases">
        <title>Multicomponent nature underlies the extraordinary mechanical properties of spider dragline silk.</title>
        <authorList>
            <person name="Kono N."/>
            <person name="Nakamura H."/>
            <person name="Mori M."/>
            <person name="Yoshida Y."/>
            <person name="Ohtoshi R."/>
            <person name="Malay A.D."/>
            <person name="Moran D.A.P."/>
            <person name="Tomita M."/>
            <person name="Numata K."/>
            <person name="Arakawa K."/>
        </authorList>
    </citation>
    <scope>NUCLEOTIDE SEQUENCE</scope>
</reference>
<comment type="caution">
    <text evidence="2">The sequence shown here is derived from an EMBL/GenBank/DDBJ whole genome shotgun (WGS) entry which is preliminary data.</text>
</comment>
<dbReference type="Proteomes" id="UP000887116">
    <property type="component" value="Unassembled WGS sequence"/>
</dbReference>
<dbReference type="InterPro" id="IPR007991">
    <property type="entry name" value="RNA_pol_I_trans_ini_fac_RRN3"/>
</dbReference>
<dbReference type="GO" id="GO:0001042">
    <property type="term" value="F:RNA polymerase I core binding"/>
    <property type="evidence" value="ECO:0007669"/>
    <property type="project" value="TreeGrafter"/>
</dbReference>
<dbReference type="Pfam" id="PF05327">
    <property type="entry name" value="RRN3"/>
    <property type="match status" value="1"/>
</dbReference>
<dbReference type="GO" id="GO:0006361">
    <property type="term" value="P:transcription initiation at RNA polymerase I promoter"/>
    <property type="evidence" value="ECO:0007669"/>
    <property type="project" value="InterPro"/>
</dbReference>
<dbReference type="GO" id="GO:0001181">
    <property type="term" value="F:RNA polymerase I general transcription initiation factor activity"/>
    <property type="evidence" value="ECO:0007669"/>
    <property type="project" value="InterPro"/>
</dbReference>
<dbReference type="OrthoDB" id="26970at2759"/>
<gene>
    <name evidence="2" type="primary">RRN3</name>
    <name evidence="2" type="ORF">TNCT_472711</name>
</gene>
<keyword evidence="2" id="KW-0396">Initiation factor</keyword>
<keyword evidence="3" id="KW-1185">Reference proteome</keyword>
<protein>
    <submittedName>
        <fullName evidence="2">RNA polymerase I-specific transcription initiation factor RRN3</fullName>
    </submittedName>
</protein>
<organism evidence="2 3">
    <name type="scientific">Trichonephila clavata</name>
    <name type="common">Joro spider</name>
    <name type="synonym">Nephila clavata</name>
    <dbReference type="NCBI Taxonomy" id="2740835"/>
    <lineage>
        <taxon>Eukaryota</taxon>
        <taxon>Metazoa</taxon>
        <taxon>Ecdysozoa</taxon>
        <taxon>Arthropoda</taxon>
        <taxon>Chelicerata</taxon>
        <taxon>Arachnida</taxon>
        <taxon>Araneae</taxon>
        <taxon>Araneomorphae</taxon>
        <taxon>Entelegynae</taxon>
        <taxon>Araneoidea</taxon>
        <taxon>Nephilidae</taxon>
        <taxon>Trichonephila</taxon>
    </lineage>
</organism>
<keyword evidence="2" id="KW-0648">Protein biosynthesis</keyword>
<dbReference type="AlphaFoldDB" id="A0A8X6LQR0"/>
<comment type="similarity">
    <text evidence="1">Belongs to the RRN3 family.</text>
</comment>
<dbReference type="GO" id="GO:0005634">
    <property type="term" value="C:nucleus"/>
    <property type="evidence" value="ECO:0007669"/>
    <property type="project" value="TreeGrafter"/>
</dbReference>
<evidence type="ECO:0000313" key="2">
    <source>
        <dbReference type="EMBL" id="GFR16404.1"/>
    </source>
</evidence>
<dbReference type="GO" id="GO:0003743">
    <property type="term" value="F:translation initiation factor activity"/>
    <property type="evidence" value="ECO:0007669"/>
    <property type="project" value="UniProtKB-KW"/>
</dbReference>
<sequence length="560" mass="65911">MAVKDGISLSNTHQVKFDLPIERESIVQYIEGDGESSYAMRLNSVLRILANNDSEDSIILKWISELRDNILFLNKKNEAVIFALLKMEWYNKDDSFVKLYQELILNLVTAHPVYLKPVLYFIISVFVKVGADKKVVTDEERKMWQHAHYLCKSITELIPLSQHMFYVALVEKFPYMNKPSCVLLHYVENMLTVCSYLSNKRYLILECIIEKVIQIDVLCSKDTIEQFEMEKEESLLMGEKLEDESNSEEKMDQMAFPLAHTLDIIMNCLFTYIKQECFLREMENLNWESTKKVYKELLTIFDKIILPTQGSCHVQYLLFYICGLKQELSIGFLDFLWKKVQNPNVAPVLRQISAFYIGSFLSRTKYVNISILTGCLDLMCNWIHRYIEAHTFQDVEVHGTFHSVCQTVFYVFSFRNKELLEMKEGHKYLQGLNFDRMVACRLNPLRFCDWNVVQNFASIARNNQIAYVYPVIEKNTRNLFYLQSNTQEHCAGAMIPIFFPFDPYILKRSKHWIDSQYRIYNHASKDDTDPDEEEEMNVDDEMFSYSVSPGFRKTYVRTYT</sequence>
<accession>A0A8X6LQR0</accession>
<evidence type="ECO:0000256" key="1">
    <source>
        <dbReference type="ARBA" id="ARBA00010098"/>
    </source>
</evidence>
<proteinExistence type="inferred from homology"/>
<name>A0A8X6LQR0_TRICU</name>
<dbReference type="PANTHER" id="PTHR12790">
    <property type="entry name" value="TRANSCRIPTION INITIATION FACTOR IA RRN3"/>
    <property type="match status" value="1"/>
</dbReference>
<evidence type="ECO:0000313" key="3">
    <source>
        <dbReference type="Proteomes" id="UP000887116"/>
    </source>
</evidence>